<protein>
    <submittedName>
        <fullName evidence="1">DUF1045 domain-containing protein</fullName>
    </submittedName>
</protein>
<dbReference type="EMBL" id="JBDPZD010000001">
    <property type="protein sequence ID" value="MEO3689896.1"/>
    <property type="molecule type" value="Genomic_DNA"/>
</dbReference>
<name>A0ABV0FY08_9BURK</name>
<reference evidence="1 2" key="1">
    <citation type="submission" date="2024-05" db="EMBL/GenBank/DDBJ databases">
        <title>Roseateles sp. DJS-2-20 16S ribosomal RNA gene Genome sequencing and assembly.</title>
        <authorList>
            <person name="Woo H."/>
        </authorList>
    </citation>
    <scope>NUCLEOTIDE SEQUENCE [LARGE SCALE GENOMIC DNA]</scope>
    <source>
        <strain evidence="1 2">DJS-2-20</strain>
    </source>
</reference>
<sequence length="229" mass="25166">MPRYALYLVPPASHPLWATGNAWLGRDPAAPPATWGPPPPLRREPWRYGFHATLKAPLRLAPGHTEASLLDATRSLADAHAPFDMPPLAVSWLAGFLSLRPQPDPAPHEPLRELADDAVRRLDPGRAPWTEAERARYVRPDHSPRQRAQAERWGYAHVLDDWRCHFTLSDPVAGGDAQALHAAAQAHFAPALAVPLRCTELALYLEPAPGDPFALWQRLPLHGPAVSGT</sequence>
<keyword evidence="2" id="KW-1185">Reference proteome</keyword>
<evidence type="ECO:0000313" key="1">
    <source>
        <dbReference type="EMBL" id="MEO3689896.1"/>
    </source>
</evidence>
<accession>A0ABV0FY08</accession>
<dbReference type="RefSeq" id="WP_347702737.1">
    <property type="nucleotide sequence ID" value="NZ_JBDPZD010000001.1"/>
</dbReference>
<organism evidence="1 2">
    <name type="scientific">Roseateles paludis</name>
    <dbReference type="NCBI Taxonomy" id="3145238"/>
    <lineage>
        <taxon>Bacteria</taxon>
        <taxon>Pseudomonadati</taxon>
        <taxon>Pseudomonadota</taxon>
        <taxon>Betaproteobacteria</taxon>
        <taxon>Burkholderiales</taxon>
        <taxon>Sphaerotilaceae</taxon>
        <taxon>Roseateles</taxon>
    </lineage>
</organism>
<dbReference type="Proteomes" id="UP001495147">
    <property type="component" value="Unassembled WGS sequence"/>
</dbReference>
<dbReference type="PIRSF" id="PIRSF033328">
    <property type="entry name" value="Phest_Mll4975"/>
    <property type="match status" value="1"/>
</dbReference>
<comment type="caution">
    <text evidence="1">The sequence shown here is derived from an EMBL/GenBank/DDBJ whole genome shotgun (WGS) entry which is preliminary data.</text>
</comment>
<proteinExistence type="predicted"/>
<evidence type="ECO:0000313" key="2">
    <source>
        <dbReference type="Proteomes" id="UP001495147"/>
    </source>
</evidence>
<dbReference type="Pfam" id="PF06299">
    <property type="entry name" value="DUF1045"/>
    <property type="match status" value="1"/>
</dbReference>
<gene>
    <name evidence="1" type="ORF">ABDJ85_00345</name>
</gene>
<dbReference type="InterPro" id="IPR009389">
    <property type="entry name" value="DUF1045"/>
</dbReference>